<protein>
    <submittedName>
        <fullName evidence="1">Uncharacterized protein</fullName>
    </submittedName>
</protein>
<sequence>MAWDSSGSHDPSRQPAPRLRWFGGQWSWRPSSGRVLPGRERRVTSDSPPYDRVWRGRIVTLRIQYVYVRQNKSAGVGQGRTMAFSGLLALILLARRFVTEPWQSDGACTEICRVLAEICRSAANLQREFVESISREYTASASLGAGNVLYIRLGWKNENYHN</sequence>
<dbReference type="RefSeq" id="XP_018277817.1">
    <property type="nucleotide sequence ID" value="XM_018419422.1"/>
</dbReference>
<dbReference type="AlphaFoldDB" id="A0A0J0XJU6"/>
<evidence type="ECO:0000313" key="1">
    <source>
        <dbReference type="EMBL" id="KLT41326.1"/>
    </source>
</evidence>
<gene>
    <name evidence="1" type="ORF">CC85DRAFT_125438</name>
</gene>
<accession>A0A0J0XJU6</accession>
<proteinExistence type="predicted"/>
<organism evidence="1 2">
    <name type="scientific">Cutaneotrichosporon oleaginosum</name>
    <dbReference type="NCBI Taxonomy" id="879819"/>
    <lineage>
        <taxon>Eukaryota</taxon>
        <taxon>Fungi</taxon>
        <taxon>Dikarya</taxon>
        <taxon>Basidiomycota</taxon>
        <taxon>Agaricomycotina</taxon>
        <taxon>Tremellomycetes</taxon>
        <taxon>Trichosporonales</taxon>
        <taxon>Trichosporonaceae</taxon>
        <taxon>Cutaneotrichosporon</taxon>
    </lineage>
</organism>
<keyword evidence="2" id="KW-1185">Reference proteome</keyword>
<name>A0A0J0XJU6_9TREE</name>
<reference evidence="1 2" key="1">
    <citation type="submission" date="2015-03" db="EMBL/GenBank/DDBJ databases">
        <title>Genomics and transcriptomics of the oil-accumulating basidiomycete yeast T. oleaginosus allow insights into substrate utilization and the diverse evolutionary trajectories of mating systems in fungi.</title>
        <authorList>
            <consortium name="DOE Joint Genome Institute"/>
            <person name="Kourist R."/>
            <person name="Kracht O."/>
            <person name="Bracharz F."/>
            <person name="Lipzen A."/>
            <person name="Nolan M."/>
            <person name="Ohm R."/>
            <person name="Grigoriev I."/>
            <person name="Sun S."/>
            <person name="Heitman J."/>
            <person name="Bruck T."/>
            <person name="Nowrousian M."/>
        </authorList>
    </citation>
    <scope>NUCLEOTIDE SEQUENCE [LARGE SCALE GENOMIC DNA]</scope>
    <source>
        <strain evidence="1 2">IBC0246</strain>
    </source>
</reference>
<dbReference type="Proteomes" id="UP000053611">
    <property type="component" value="Unassembled WGS sequence"/>
</dbReference>
<evidence type="ECO:0000313" key="2">
    <source>
        <dbReference type="Proteomes" id="UP000053611"/>
    </source>
</evidence>
<dbReference type="GeneID" id="28980025"/>
<dbReference type="EMBL" id="KQ087220">
    <property type="protein sequence ID" value="KLT41326.1"/>
    <property type="molecule type" value="Genomic_DNA"/>
</dbReference>